<gene>
    <name evidence="1" type="ORF">CKA38_13005</name>
</gene>
<dbReference type="AlphaFoldDB" id="A0A2U8E5C3"/>
<dbReference type="PANTHER" id="PTHR35566:SF1">
    <property type="entry name" value="TYPE VI SECRETION SYSTEM BASEPLATE COMPONENT TSSK1"/>
    <property type="match status" value="1"/>
</dbReference>
<dbReference type="KEGG" id="elut:CKA38_13005"/>
<accession>A0A2U8E5C3</accession>
<dbReference type="NCBIfam" id="TIGR03353">
    <property type="entry name" value="VI_chp_4"/>
    <property type="match status" value="1"/>
</dbReference>
<dbReference type="Proteomes" id="UP000244896">
    <property type="component" value="Chromosome"/>
</dbReference>
<dbReference type="RefSeq" id="WP_108825866.1">
    <property type="nucleotide sequence ID" value="NZ_CP023004.1"/>
</dbReference>
<evidence type="ECO:0000313" key="1">
    <source>
        <dbReference type="EMBL" id="AWI10051.1"/>
    </source>
</evidence>
<dbReference type="PANTHER" id="PTHR35566">
    <property type="entry name" value="BLR3599 PROTEIN"/>
    <property type="match status" value="1"/>
</dbReference>
<name>A0A2U8E5C3_9BACT</name>
<dbReference type="EMBL" id="CP023004">
    <property type="protein sequence ID" value="AWI10051.1"/>
    <property type="molecule type" value="Genomic_DNA"/>
</dbReference>
<dbReference type="Pfam" id="PF05936">
    <property type="entry name" value="T6SS_VasE"/>
    <property type="match status" value="1"/>
</dbReference>
<reference evidence="1 2" key="1">
    <citation type="journal article" date="2018" name="Syst. Appl. Microbiol.">
        <title>Ereboglobus luteus gen. nov. sp. nov. from cockroach guts, and new insights into the oxygen relationship of the genera Opitutus and Didymococcus (Verrucomicrobia: Opitutaceae).</title>
        <authorList>
            <person name="Tegtmeier D."/>
            <person name="Belitz A."/>
            <person name="Radek R."/>
            <person name="Heimerl T."/>
            <person name="Brune A."/>
        </authorList>
    </citation>
    <scope>NUCLEOTIDE SEQUENCE [LARGE SCALE GENOMIC DNA]</scope>
    <source>
        <strain evidence="1 2">Ho45</strain>
    </source>
</reference>
<keyword evidence="2" id="KW-1185">Reference proteome</keyword>
<dbReference type="InterPro" id="IPR010263">
    <property type="entry name" value="T6SS_TssK"/>
</dbReference>
<evidence type="ECO:0000313" key="2">
    <source>
        <dbReference type="Proteomes" id="UP000244896"/>
    </source>
</evidence>
<sequence>MSLNIHWHEGLFLQPHHLQRLQHGVLAQNQSDRRLSWTHPYGIIESKLSLDDLANFRVRFDKLHAVMPSGLEVNYPENAELPSIDLKPLFAGSGAVFNIYLGVPLWKEGRANSGGESPSEQPDATAKIIYRVEEKTLADENTGDNSKPLLIRRLNARFVTDDEDKSDLELIPVLRLVRGVGEQLGQPKLDPEYASPCLFLTGSATLHNIVRDLVNQVEASRQELVIQINRGGFAMDTLRGAQIEQVLRLRTLNHYSARLTTLLTAANITPFDWYLELRSLHAELCGLHPDKDDYEIPPYNHENLFNGFDQLSTKIRALLRGAVAASFLKVDFATTPEGLEATLTEEHFTRPVEYYLAIKSKEDPRQIAPMIEDGNRFKLMPKSMANRAVRGVELKEERFPPMQLPAIGGLSFYRLNRAESARIWQQLQTEKVAVLRWPDQEKSDFQVALYMTLAD</sequence>
<organism evidence="1 2">
    <name type="scientific">Ereboglobus luteus</name>
    <dbReference type="NCBI Taxonomy" id="1796921"/>
    <lineage>
        <taxon>Bacteria</taxon>
        <taxon>Pseudomonadati</taxon>
        <taxon>Verrucomicrobiota</taxon>
        <taxon>Opitutia</taxon>
        <taxon>Opitutales</taxon>
        <taxon>Opitutaceae</taxon>
        <taxon>Ereboglobus</taxon>
    </lineage>
</organism>
<proteinExistence type="predicted"/>
<dbReference type="OrthoDB" id="9775333at2"/>
<protein>
    <submittedName>
        <fullName evidence="1">Type VI secretion system-associated protein</fullName>
    </submittedName>
</protein>